<dbReference type="EMBL" id="SPRC01000039">
    <property type="protein sequence ID" value="TIB76990.1"/>
    <property type="molecule type" value="Genomic_DNA"/>
</dbReference>
<sequence length="237" mass="27376">MSSKLKLIALPLKAYRQTPPITLLTLPPKTAVEANLMTKAVNWSDRQWNKLSESPEGHWKKRIWNGGEAVMDRVPYEEWALKHIEPAHGVAVNTSHKLDILYPESVISDKVLLDTVKESFISRSDQHRKKMWLYLAISPVTFPVAIIPIVPNLPLFYLLWRAWSHWRAHRGANYLGQLHANSQLQPRKSEEIDRFYQNNQIPSLKDINTLSKILNLPAQATLEGHRAIKQIHHKKQQ</sequence>
<evidence type="ECO:0008006" key="14">
    <source>
        <dbReference type="Google" id="ProtNLM"/>
    </source>
</evidence>
<dbReference type="Proteomes" id="UP000310685">
    <property type="component" value="Unassembled WGS sequence"/>
</dbReference>
<dbReference type="EMBL" id="SPRV01000044">
    <property type="protein sequence ID" value="TIC60245.1"/>
    <property type="molecule type" value="Genomic_DNA"/>
</dbReference>
<dbReference type="AlphaFoldDB" id="A0A4T0NLT3"/>
<accession>A0A4T0NLT3</accession>
<dbReference type="GO" id="GO:0006813">
    <property type="term" value="P:potassium ion transport"/>
    <property type="evidence" value="ECO:0007669"/>
    <property type="project" value="TreeGrafter"/>
</dbReference>
<protein>
    <recommendedName>
        <fullName evidence="14">Mitochondrial K+-H+ exchange-related-domain-containing protein</fullName>
    </recommendedName>
</protein>
<evidence type="ECO:0000313" key="6">
    <source>
        <dbReference type="EMBL" id="TIC62411.1"/>
    </source>
</evidence>
<proteinExistence type="predicted"/>
<evidence type="ECO:0000313" key="5">
    <source>
        <dbReference type="EMBL" id="TIC60245.1"/>
    </source>
</evidence>
<evidence type="ECO:0000313" key="12">
    <source>
        <dbReference type="Proteomes" id="UP000310685"/>
    </source>
</evidence>
<evidence type="ECO:0000313" key="2">
    <source>
        <dbReference type="EMBL" id="TIB76990.1"/>
    </source>
</evidence>
<evidence type="ECO:0000313" key="10">
    <source>
        <dbReference type="Proteomes" id="UP000307169"/>
    </source>
</evidence>
<evidence type="ECO:0000256" key="1">
    <source>
        <dbReference type="SAM" id="Phobius"/>
    </source>
</evidence>
<dbReference type="PANTHER" id="PTHR28062:SF1">
    <property type="entry name" value="TRANSMEMBRANE PROTEIN"/>
    <property type="match status" value="1"/>
</dbReference>
<evidence type="ECO:0000313" key="11">
    <source>
        <dbReference type="Proteomes" id="UP000309601"/>
    </source>
</evidence>
<keyword evidence="1" id="KW-0812">Transmembrane</keyword>
<dbReference type="EMBL" id="SPRX01000047">
    <property type="protein sequence ID" value="TIC63470.1"/>
    <property type="molecule type" value="Genomic_DNA"/>
</dbReference>
<keyword evidence="1" id="KW-0472">Membrane</keyword>
<evidence type="ECO:0000313" key="4">
    <source>
        <dbReference type="EMBL" id="TIC24100.1"/>
    </source>
</evidence>
<keyword evidence="1" id="KW-1133">Transmembrane helix</keyword>
<dbReference type="Proteomes" id="UP000309601">
    <property type="component" value="Unassembled WGS sequence"/>
</dbReference>
<dbReference type="EMBL" id="SPRW01000047">
    <property type="protein sequence ID" value="TIC62411.1"/>
    <property type="molecule type" value="Genomic_DNA"/>
</dbReference>
<comment type="caution">
    <text evidence="3">The sequence shown here is derived from an EMBL/GenBank/DDBJ whole genome shotgun (WGS) entry which is preliminary data.</text>
</comment>
<dbReference type="EMBL" id="SPRH01000041">
    <property type="protein sequence ID" value="TIB98095.1"/>
    <property type="molecule type" value="Genomic_DNA"/>
</dbReference>
<dbReference type="OrthoDB" id="5562676at2759"/>
<dbReference type="EMBL" id="SPRO01000077">
    <property type="protein sequence ID" value="TIC24100.1"/>
    <property type="molecule type" value="Genomic_DNA"/>
</dbReference>
<dbReference type="Proteomes" id="UP000305362">
    <property type="component" value="Unassembled WGS sequence"/>
</dbReference>
<dbReference type="GO" id="GO:1902600">
    <property type="term" value="P:proton transmembrane transport"/>
    <property type="evidence" value="ECO:0007669"/>
    <property type="project" value="TreeGrafter"/>
</dbReference>
<dbReference type="Proteomes" id="UP000305647">
    <property type="component" value="Unassembled WGS sequence"/>
</dbReference>
<evidence type="ECO:0000313" key="9">
    <source>
        <dbReference type="Proteomes" id="UP000305647"/>
    </source>
</evidence>
<dbReference type="Pfam" id="PF10173">
    <property type="entry name" value="Mit_KHE1"/>
    <property type="match status" value="1"/>
</dbReference>
<organism evidence="3 10">
    <name type="scientific">Wallemia mellicola</name>
    <dbReference type="NCBI Taxonomy" id="1708541"/>
    <lineage>
        <taxon>Eukaryota</taxon>
        <taxon>Fungi</taxon>
        <taxon>Dikarya</taxon>
        <taxon>Basidiomycota</taxon>
        <taxon>Wallemiomycotina</taxon>
        <taxon>Wallemiomycetes</taxon>
        <taxon>Wallemiales</taxon>
        <taxon>Wallemiaceae</taxon>
        <taxon>Wallemia</taxon>
    </lineage>
</organism>
<dbReference type="InterPro" id="IPR018786">
    <property type="entry name" value="Mit_KHE1"/>
</dbReference>
<reference evidence="8 9" key="1">
    <citation type="submission" date="2019-03" db="EMBL/GenBank/DDBJ databases">
        <title>Sequencing 25 genomes of Wallemia mellicola.</title>
        <authorList>
            <person name="Gostincar C."/>
        </authorList>
    </citation>
    <scope>NUCLEOTIDE SEQUENCE [LARGE SCALE GENOMIC DNA]</scope>
    <source>
        <strain evidence="3 10">EXF-1262</strain>
        <strain evidence="6 11">EXF-1274</strain>
        <strain evidence="5 8">EXF-1277</strain>
        <strain evidence="2 12">EXF-6152</strain>
        <strain evidence="7 13">EXF-757</strain>
        <strain evidence="4 9">EXF-8738</strain>
    </source>
</reference>
<name>A0A4T0NLT3_9BASI</name>
<dbReference type="Proteomes" id="UP000307169">
    <property type="component" value="Unassembled WGS sequence"/>
</dbReference>
<gene>
    <name evidence="7" type="ORF">E3Q01_03355</name>
    <name evidence="6" type="ORF">E3Q02_03492</name>
    <name evidence="5" type="ORF">E3Q03_03352</name>
    <name evidence="4" type="ORF">E3Q10_04169</name>
    <name evidence="3" type="ORF">E3Q17_03161</name>
    <name evidence="2" type="ORF">E3Q22_03296</name>
</gene>
<evidence type="ECO:0000313" key="13">
    <source>
        <dbReference type="Proteomes" id="UP000310708"/>
    </source>
</evidence>
<dbReference type="Proteomes" id="UP000310708">
    <property type="component" value="Unassembled WGS sequence"/>
</dbReference>
<evidence type="ECO:0000313" key="7">
    <source>
        <dbReference type="EMBL" id="TIC63470.1"/>
    </source>
</evidence>
<dbReference type="PANTHER" id="PTHR28062">
    <property type="entry name" value="K+-H+ EXCHANGE-LIKE PROTEIN"/>
    <property type="match status" value="1"/>
</dbReference>
<evidence type="ECO:0000313" key="3">
    <source>
        <dbReference type="EMBL" id="TIB98095.1"/>
    </source>
</evidence>
<evidence type="ECO:0000313" key="8">
    <source>
        <dbReference type="Proteomes" id="UP000305362"/>
    </source>
</evidence>
<dbReference type="GO" id="GO:0005743">
    <property type="term" value="C:mitochondrial inner membrane"/>
    <property type="evidence" value="ECO:0007669"/>
    <property type="project" value="TreeGrafter"/>
</dbReference>
<feature type="transmembrane region" description="Helical" evidence="1">
    <location>
        <begin position="132"/>
        <end position="160"/>
    </location>
</feature>